<dbReference type="InterPro" id="IPR050261">
    <property type="entry name" value="FrsA_esterase"/>
</dbReference>
<sequence length="383" mass="43809">MKREGQMPADSLIAHLVENPSWRHQIVRIIGQVKYGGGDFFEILKTVSQIKPADKEEWYKSWNDLAHRKREQAKSELEQAHVYTASSLFLKASNYYRMADFYLSLDDPRELPTYDKIVNCFKNAWVGFDHPIQEINIKFQGESFPAYFLKSGKKTKRAPTVILMGGADSVKEEKYFGGALSCIKRKMNCLLVDGPGQGFPLRHLKRYLIHDYEKFVSAVVDELEKREDVDSKKIAYVGTSLGGYFAGRAAAFEERLAAVVMWGACYDVLSDIYNYFPPIRERIRAILDVKNDDEAKEKLREFNLSGLVEKIRCPLLIIHGEDDYICSPTAAQKVFSQAKCEKKLVMYKKDELGSLHSQHDNADEVSSLVFDWLADTFKNSIPN</sequence>
<dbReference type="Proteomes" id="UP000241120">
    <property type="component" value="Unassembled WGS sequence"/>
</dbReference>
<dbReference type="SUPFAM" id="SSF53474">
    <property type="entry name" value="alpha/beta-Hydrolases"/>
    <property type="match status" value="1"/>
</dbReference>
<protein>
    <recommendedName>
        <fullName evidence="1">Peptidase S9 prolyl oligopeptidase catalytic domain-containing protein</fullName>
    </recommendedName>
</protein>
<dbReference type="EMBL" id="NEXG01000037">
    <property type="protein sequence ID" value="PSN99835.1"/>
    <property type="molecule type" value="Genomic_DNA"/>
</dbReference>
<dbReference type="AlphaFoldDB" id="A0A2R6BMG4"/>
<accession>A0A2R6BMG4</accession>
<name>A0A2R6BMG4_9ARCH</name>
<evidence type="ECO:0000259" key="1">
    <source>
        <dbReference type="Pfam" id="PF00326"/>
    </source>
</evidence>
<dbReference type="Gene3D" id="1.20.1440.110">
    <property type="entry name" value="acylaminoacyl peptidase"/>
    <property type="match status" value="1"/>
</dbReference>
<dbReference type="Gene3D" id="3.40.50.1820">
    <property type="entry name" value="alpha/beta hydrolase"/>
    <property type="match status" value="1"/>
</dbReference>
<feature type="domain" description="Peptidase S9 prolyl oligopeptidase catalytic" evidence="1">
    <location>
        <begin position="217"/>
        <end position="379"/>
    </location>
</feature>
<evidence type="ECO:0000313" key="3">
    <source>
        <dbReference type="Proteomes" id="UP000241120"/>
    </source>
</evidence>
<dbReference type="GO" id="GO:0008236">
    <property type="term" value="F:serine-type peptidase activity"/>
    <property type="evidence" value="ECO:0007669"/>
    <property type="project" value="InterPro"/>
</dbReference>
<organism evidence="2 3">
    <name type="scientific">Candidatus Marsarchaeota G2 archaeon ECH_B_1</name>
    <dbReference type="NCBI Taxonomy" id="1978159"/>
    <lineage>
        <taxon>Archaea</taxon>
        <taxon>Candidatus Marsarchaeota</taxon>
        <taxon>Candidatus Marsarchaeota group 2</taxon>
    </lineage>
</organism>
<dbReference type="PANTHER" id="PTHR22946">
    <property type="entry name" value="DIENELACTONE HYDROLASE DOMAIN-CONTAINING PROTEIN-RELATED"/>
    <property type="match status" value="1"/>
</dbReference>
<comment type="caution">
    <text evidence="2">The sequence shown here is derived from an EMBL/GenBank/DDBJ whole genome shotgun (WGS) entry which is preliminary data.</text>
</comment>
<reference evidence="2 3" key="1">
    <citation type="submission" date="2017-04" db="EMBL/GenBank/DDBJ databases">
        <title>Novel microbial lineages endemic to geothermal iron-oxide mats fill important gaps in the evolutionary history of Archaea.</title>
        <authorList>
            <person name="Jay Z.J."/>
            <person name="Beam J.P."/>
            <person name="Dlakic M."/>
            <person name="Rusch D.B."/>
            <person name="Kozubal M.A."/>
            <person name="Inskeep W.P."/>
        </authorList>
    </citation>
    <scope>NUCLEOTIDE SEQUENCE [LARGE SCALE GENOMIC DNA]</scope>
    <source>
        <strain evidence="2">ECH_B_1</strain>
    </source>
</reference>
<dbReference type="PANTHER" id="PTHR22946:SF12">
    <property type="entry name" value="CONIDIAL PIGMENT BIOSYNTHESIS PROTEIN AYG1 (AFU_ORTHOLOGUE AFUA_2G17550)"/>
    <property type="match status" value="1"/>
</dbReference>
<dbReference type="InterPro" id="IPR001375">
    <property type="entry name" value="Peptidase_S9_cat"/>
</dbReference>
<dbReference type="Pfam" id="PF00326">
    <property type="entry name" value="Peptidase_S9"/>
    <property type="match status" value="1"/>
</dbReference>
<dbReference type="InterPro" id="IPR029058">
    <property type="entry name" value="AB_hydrolase_fold"/>
</dbReference>
<evidence type="ECO:0000313" key="2">
    <source>
        <dbReference type="EMBL" id="PSN99835.1"/>
    </source>
</evidence>
<gene>
    <name evidence="2" type="ORF">B9Q05_11285</name>
</gene>
<proteinExistence type="predicted"/>
<dbReference type="GO" id="GO:0006508">
    <property type="term" value="P:proteolysis"/>
    <property type="evidence" value="ECO:0007669"/>
    <property type="project" value="InterPro"/>
</dbReference>